<dbReference type="InterPro" id="IPR002316">
    <property type="entry name" value="Pro-tRNA-ligase_IIa"/>
</dbReference>
<evidence type="ECO:0000313" key="11">
    <source>
        <dbReference type="Proteomes" id="UP000272400"/>
    </source>
</evidence>
<dbReference type="Proteomes" id="UP000272400">
    <property type="component" value="Unassembled WGS sequence"/>
</dbReference>
<organism evidence="10 11">
    <name type="scientific">Actinocorallia herbida</name>
    <dbReference type="NCBI Taxonomy" id="58109"/>
    <lineage>
        <taxon>Bacteria</taxon>
        <taxon>Bacillati</taxon>
        <taxon>Actinomycetota</taxon>
        <taxon>Actinomycetes</taxon>
        <taxon>Streptosporangiales</taxon>
        <taxon>Thermomonosporaceae</taxon>
        <taxon>Actinocorallia</taxon>
    </lineage>
</organism>
<dbReference type="InterPro" id="IPR002314">
    <property type="entry name" value="aa-tRNA-synt_IIb"/>
</dbReference>
<dbReference type="EC" id="6.1.1.15" evidence="8"/>
<protein>
    <recommendedName>
        <fullName evidence="8">Proline--tRNA ligase</fullName>
        <ecNumber evidence="8">6.1.1.15</ecNumber>
    </recommendedName>
    <alternativeName>
        <fullName evidence="8">Prolyl-tRNA synthetase</fullName>
        <shortName evidence="8">ProRS</shortName>
    </alternativeName>
</protein>
<dbReference type="InterPro" id="IPR017449">
    <property type="entry name" value="Pro-tRNA_synth_II"/>
</dbReference>
<evidence type="ECO:0000256" key="3">
    <source>
        <dbReference type="ARBA" id="ARBA00022741"/>
    </source>
</evidence>
<dbReference type="SUPFAM" id="SSF52954">
    <property type="entry name" value="Class II aaRS ABD-related"/>
    <property type="match status" value="1"/>
</dbReference>
<dbReference type="Pfam" id="PF09180">
    <property type="entry name" value="ProRS-C_1"/>
    <property type="match status" value="1"/>
</dbReference>
<reference evidence="10 11" key="1">
    <citation type="submission" date="2018-11" db="EMBL/GenBank/DDBJ databases">
        <title>Sequencing the genomes of 1000 actinobacteria strains.</title>
        <authorList>
            <person name="Klenk H.-P."/>
        </authorList>
    </citation>
    <scope>NUCLEOTIDE SEQUENCE [LARGE SCALE GENOMIC DNA]</scope>
    <source>
        <strain evidence="10 11">DSM 44254</strain>
    </source>
</reference>
<comment type="subcellular location">
    <subcellularLocation>
        <location evidence="8">Cytoplasm</location>
    </subcellularLocation>
</comment>
<dbReference type="Pfam" id="PF00587">
    <property type="entry name" value="tRNA-synt_2b"/>
    <property type="match status" value="1"/>
</dbReference>
<keyword evidence="11" id="KW-1185">Reference proteome</keyword>
<dbReference type="InterPro" id="IPR045864">
    <property type="entry name" value="aa-tRNA-synth_II/BPL/LPL"/>
</dbReference>
<dbReference type="CDD" id="cd00862">
    <property type="entry name" value="ProRS_anticodon_zinc"/>
    <property type="match status" value="1"/>
</dbReference>
<keyword evidence="3 8" id="KW-0547">Nucleotide-binding</keyword>
<dbReference type="Pfam" id="PF03129">
    <property type="entry name" value="HGTP_anticodon"/>
    <property type="match status" value="1"/>
</dbReference>
<name>A0A3N1DCR2_9ACTN</name>
<dbReference type="InterPro" id="IPR004499">
    <property type="entry name" value="Pro-tRNA-ligase_IIa_arc-type"/>
</dbReference>
<evidence type="ECO:0000256" key="1">
    <source>
        <dbReference type="ARBA" id="ARBA00022490"/>
    </source>
</evidence>
<evidence type="ECO:0000256" key="8">
    <source>
        <dbReference type="HAMAP-Rule" id="MF_01571"/>
    </source>
</evidence>
<dbReference type="PRINTS" id="PR01046">
    <property type="entry name" value="TRNASYNTHPRO"/>
</dbReference>
<evidence type="ECO:0000256" key="2">
    <source>
        <dbReference type="ARBA" id="ARBA00022598"/>
    </source>
</evidence>
<comment type="function">
    <text evidence="8">Catalyzes the attachment of proline to tRNA(Pro) in a two-step reaction: proline is first activated by ATP to form Pro-AMP and then transferred to the acceptor end of tRNA(Pro).</text>
</comment>
<gene>
    <name evidence="8" type="primary">proS</name>
    <name evidence="10" type="ORF">EDD29_9065</name>
</gene>
<dbReference type="EMBL" id="RJKE01000001">
    <property type="protein sequence ID" value="ROO91312.1"/>
    <property type="molecule type" value="Genomic_DNA"/>
</dbReference>
<keyword evidence="4 8" id="KW-0067">ATP-binding</keyword>
<dbReference type="FunFam" id="3.30.930.10:FF:000037">
    <property type="entry name" value="Proline--tRNA ligase"/>
    <property type="match status" value="1"/>
</dbReference>
<dbReference type="InterPro" id="IPR033721">
    <property type="entry name" value="ProRS_core_arch_euk"/>
</dbReference>
<dbReference type="SUPFAM" id="SSF64586">
    <property type="entry name" value="C-terminal domain of ProRS"/>
    <property type="match status" value="1"/>
</dbReference>
<comment type="domain">
    <text evidence="8">Consists of three domains: the N-terminal catalytic domain, the anticodon-binding domain and the C-terminal extension.</text>
</comment>
<comment type="subunit">
    <text evidence="8">Homodimer.</text>
</comment>
<comment type="similarity">
    <text evidence="8">Belongs to the class-II aminoacyl-tRNA synthetase family. ProS type 3 subfamily.</text>
</comment>
<evidence type="ECO:0000256" key="5">
    <source>
        <dbReference type="ARBA" id="ARBA00022917"/>
    </source>
</evidence>
<comment type="catalytic activity">
    <reaction evidence="7 8">
        <text>tRNA(Pro) + L-proline + ATP = L-prolyl-tRNA(Pro) + AMP + diphosphate</text>
        <dbReference type="Rhea" id="RHEA:14305"/>
        <dbReference type="Rhea" id="RHEA-COMP:9700"/>
        <dbReference type="Rhea" id="RHEA-COMP:9702"/>
        <dbReference type="ChEBI" id="CHEBI:30616"/>
        <dbReference type="ChEBI" id="CHEBI:33019"/>
        <dbReference type="ChEBI" id="CHEBI:60039"/>
        <dbReference type="ChEBI" id="CHEBI:78442"/>
        <dbReference type="ChEBI" id="CHEBI:78532"/>
        <dbReference type="ChEBI" id="CHEBI:456215"/>
        <dbReference type="EC" id="6.1.1.15"/>
    </reaction>
</comment>
<dbReference type="CDD" id="cd00778">
    <property type="entry name" value="ProRS_core_arch_euk"/>
    <property type="match status" value="1"/>
</dbReference>
<dbReference type="SMART" id="SM00946">
    <property type="entry name" value="ProRS-C_1"/>
    <property type="match status" value="1"/>
</dbReference>
<evidence type="ECO:0000256" key="7">
    <source>
        <dbReference type="ARBA" id="ARBA00047671"/>
    </source>
</evidence>
<dbReference type="SUPFAM" id="SSF55681">
    <property type="entry name" value="Class II aaRS and biotin synthetases"/>
    <property type="match status" value="1"/>
</dbReference>
<dbReference type="InterPro" id="IPR036621">
    <property type="entry name" value="Anticodon-bd_dom_sf"/>
</dbReference>
<dbReference type="PANTHER" id="PTHR43382">
    <property type="entry name" value="PROLYL-TRNA SYNTHETASE"/>
    <property type="match status" value="1"/>
</dbReference>
<dbReference type="InterPro" id="IPR004154">
    <property type="entry name" value="Anticodon-bd"/>
</dbReference>
<evidence type="ECO:0000313" key="10">
    <source>
        <dbReference type="EMBL" id="ROO91312.1"/>
    </source>
</evidence>
<dbReference type="GO" id="GO:0004827">
    <property type="term" value="F:proline-tRNA ligase activity"/>
    <property type="evidence" value="ECO:0007669"/>
    <property type="project" value="UniProtKB-UniRule"/>
</dbReference>
<keyword evidence="2 8" id="KW-0436">Ligase</keyword>
<dbReference type="PANTHER" id="PTHR43382:SF2">
    <property type="entry name" value="BIFUNCTIONAL GLUTAMATE_PROLINE--TRNA LIGASE"/>
    <property type="match status" value="1"/>
</dbReference>
<evidence type="ECO:0000256" key="6">
    <source>
        <dbReference type="ARBA" id="ARBA00023146"/>
    </source>
</evidence>
<dbReference type="AlphaFoldDB" id="A0A3N1DCR2"/>
<evidence type="ECO:0000256" key="4">
    <source>
        <dbReference type="ARBA" id="ARBA00022840"/>
    </source>
</evidence>
<proteinExistence type="inferred from homology"/>
<feature type="domain" description="Aminoacyl-transfer RNA synthetases class-II family profile" evidence="9">
    <location>
        <begin position="62"/>
        <end position="310"/>
    </location>
</feature>
<dbReference type="GO" id="GO:0005737">
    <property type="term" value="C:cytoplasm"/>
    <property type="evidence" value="ECO:0007669"/>
    <property type="project" value="UniProtKB-SubCell"/>
</dbReference>
<accession>A0A3N1DCR2</accession>
<dbReference type="GO" id="GO:0005524">
    <property type="term" value="F:ATP binding"/>
    <property type="evidence" value="ECO:0007669"/>
    <property type="project" value="UniProtKB-UniRule"/>
</dbReference>
<dbReference type="HAMAP" id="MF_01571">
    <property type="entry name" value="Pro_tRNA_synth_type3"/>
    <property type="match status" value="1"/>
</dbReference>
<keyword evidence="5 8" id="KW-0648">Protein biosynthesis</keyword>
<dbReference type="Gene3D" id="3.30.930.10">
    <property type="entry name" value="Bira Bifunctional Protein, Domain 2"/>
    <property type="match status" value="1"/>
</dbReference>
<dbReference type="OrthoDB" id="9809052at2"/>
<dbReference type="InterPro" id="IPR006195">
    <property type="entry name" value="aa-tRNA-synth_II"/>
</dbReference>
<keyword evidence="6 8" id="KW-0030">Aminoacyl-tRNA synthetase</keyword>
<dbReference type="GO" id="GO:0006433">
    <property type="term" value="P:prolyl-tRNA aminoacylation"/>
    <property type="evidence" value="ECO:0007669"/>
    <property type="project" value="UniProtKB-UniRule"/>
</dbReference>
<sequence length="511" mass="56470">MVSGPSNGLVGRGAPADVRRGLRSSSLWAVSREGVTPQSEDFSAWYNDVVLQSLLVDRGPVRGTMVIRPYGYRIWELIQADLDAKIKEAGHENACFPMFIPESYLKREAEHVEGFSPELAVVTHAGGKQLEEPLVVRPTSETVIGEYMAKWIDSHRDLPLLLNQWANVVRWEMRPRMFLRTTEFLWQEGHTAHVDEDDAMRETLWALDAYEKVSRELAAMPVVPGEKTPGERFAGAVRTYTIEGMMRDGRALQAGTSHYLGTNFAKAFEIDYQDENGELTLAHTTSWGMSTRMIGGVIMTHGDDKGLVLPPRLAPYQVVIVPLGRKEQAETTTAKAHELAAELKAAGVRVHVDDKRPQLSPGFKFNDWEMRGVPVRLELGMRDIDGGVVTLARRLPTVEGQGKEQIPLGEVAARVPAILEDFQAFLLRRAEEFREAHTAAVDTWDAFTEQVAGGWALALHCGQTSCEDEIKAETAATPRCIPAAGEAAEGACVKCGTPSAYGKRVIFSKSY</sequence>
<dbReference type="PROSITE" id="PS50862">
    <property type="entry name" value="AA_TRNA_LIGASE_II"/>
    <property type="match status" value="1"/>
</dbReference>
<dbReference type="InterPro" id="IPR016061">
    <property type="entry name" value="Pro-tRNA_ligase_II_C"/>
</dbReference>
<evidence type="ECO:0000259" key="9">
    <source>
        <dbReference type="PROSITE" id="PS50862"/>
    </source>
</evidence>
<dbReference type="Gene3D" id="3.30.110.30">
    <property type="entry name" value="C-terminal domain of ProRS"/>
    <property type="match status" value="1"/>
</dbReference>
<dbReference type="NCBIfam" id="TIGR00408">
    <property type="entry name" value="proS_fam_I"/>
    <property type="match status" value="1"/>
</dbReference>
<comment type="caution">
    <text evidence="10">The sequence shown here is derived from an EMBL/GenBank/DDBJ whole genome shotgun (WGS) entry which is preliminary data.</text>
</comment>
<keyword evidence="1 8" id="KW-0963">Cytoplasm</keyword>
<dbReference type="GO" id="GO:0017101">
    <property type="term" value="C:aminoacyl-tRNA synthetase multienzyme complex"/>
    <property type="evidence" value="ECO:0007669"/>
    <property type="project" value="TreeGrafter"/>
</dbReference>
<dbReference type="Gene3D" id="3.40.50.800">
    <property type="entry name" value="Anticodon-binding domain"/>
    <property type="match status" value="1"/>
</dbReference>